<feature type="compositionally biased region" description="Basic and acidic residues" evidence="1">
    <location>
        <begin position="25"/>
        <end position="35"/>
    </location>
</feature>
<evidence type="ECO:0000256" key="1">
    <source>
        <dbReference type="SAM" id="MobiDB-lite"/>
    </source>
</evidence>
<evidence type="ECO:0000256" key="2">
    <source>
        <dbReference type="SAM" id="Phobius"/>
    </source>
</evidence>
<dbReference type="OrthoDB" id="4840990at2759"/>
<evidence type="ECO:0000313" key="3">
    <source>
        <dbReference type="EMBL" id="KND90533.1"/>
    </source>
</evidence>
<keyword evidence="2" id="KW-1133">Transmembrane helix</keyword>
<feature type="region of interest" description="Disordered" evidence="1">
    <location>
        <begin position="17"/>
        <end position="59"/>
    </location>
</feature>
<sequence>MLLGGPPDPLLQVAGIGPITAAGPRPEHGAMDPKRRVSANGHGLDAGAASSTRTDYKDGAFAPQKGLANHCEGQGGITECVQRDHRPGWPLLAVPNKTSLTTLLWLWEQTPLSFCSSWFVSTLFSSEPRCFFPGSVRLSLRTLADAPHLGRTRLTRSGAYQSPARNMAAFVSGYSALNEEKILNIVWISILSLEVLMILGVAIQGILRRWSRKPEPIAL</sequence>
<evidence type="ECO:0000313" key="4">
    <source>
        <dbReference type="Proteomes" id="UP000036947"/>
    </source>
</evidence>
<comment type="caution">
    <text evidence="3">The sequence shown here is derived from an EMBL/GenBank/DDBJ whole genome shotgun (WGS) entry which is preliminary data.</text>
</comment>
<protein>
    <submittedName>
        <fullName evidence="3">Uncharacterized protein</fullName>
    </submittedName>
</protein>
<keyword evidence="2" id="KW-0812">Transmembrane</keyword>
<dbReference type="Proteomes" id="UP000036947">
    <property type="component" value="Unassembled WGS sequence"/>
</dbReference>
<dbReference type="EMBL" id="LFRF01000012">
    <property type="protein sequence ID" value="KND90533.1"/>
    <property type="molecule type" value="Genomic_DNA"/>
</dbReference>
<name>A0A0L0N8T8_TOLOC</name>
<keyword evidence="2" id="KW-0472">Membrane</keyword>
<dbReference type="AlphaFoldDB" id="A0A0L0N8T8"/>
<keyword evidence="4" id="KW-1185">Reference proteome</keyword>
<feature type="transmembrane region" description="Helical" evidence="2">
    <location>
        <begin position="185"/>
        <end position="207"/>
    </location>
</feature>
<proteinExistence type="predicted"/>
<organism evidence="3 4">
    <name type="scientific">Tolypocladium ophioglossoides (strain CBS 100239)</name>
    <name type="common">Snaketongue truffleclub</name>
    <name type="synonym">Elaphocordyceps ophioglossoides</name>
    <dbReference type="NCBI Taxonomy" id="1163406"/>
    <lineage>
        <taxon>Eukaryota</taxon>
        <taxon>Fungi</taxon>
        <taxon>Dikarya</taxon>
        <taxon>Ascomycota</taxon>
        <taxon>Pezizomycotina</taxon>
        <taxon>Sordariomycetes</taxon>
        <taxon>Hypocreomycetidae</taxon>
        <taxon>Hypocreales</taxon>
        <taxon>Ophiocordycipitaceae</taxon>
        <taxon>Tolypocladium</taxon>
    </lineage>
</organism>
<gene>
    <name evidence="3" type="ORF">TOPH_04706</name>
</gene>
<accession>A0A0L0N8T8</accession>
<reference evidence="3 4" key="1">
    <citation type="journal article" date="2015" name="BMC Genomics">
        <title>The genome of the truffle-parasite Tolypocladium ophioglossoides and the evolution of antifungal peptaibiotics.</title>
        <authorList>
            <person name="Quandt C.A."/>
            <person name="Bushley K.E."/>
            <person name="Spatafora J.W."/>
        </authorList>
    </citation>
    <scope>NUCLEOTIDE SEQUENCE [LARGE SCALE GENOMIC DNA]</scope>
    <source>
        <strain evidence="3 4">CBS 100239</strain>
    </source>
</reference>